<comment type="caution">
    <text evidence="3">The sequence shown here is derived from an EMBL/GenBank/DDBJ whole genome shotgun (WGS) entry which is preliminary data.</text>
</comment>
<feature type="compositionally biased region" description="Basic and acidic residues" evidence="1">
    <location>
        <begin position="331"/>
        <end position="351"/>
    </location>
</feature>
<protein>
    <recommendedName>
        <fullName evidence="2">OTU domain-containing protein</fullName>
    </recommendedName>
</protein>
<feature type="region of interest" description="Disordered" evidence="1">
    <location>
        <begin position="132"/>
        <end position="168"/>
    </location>
</feature>
<feature type="region of interest" description="Disordered" evidence="1">
    <location>
        <begin position="215"/>
        <end position="373"/>
    </location>
</feature>
<feature type="compositionally biased region" description="Acidic residues" evidence="1">
    <location>
        <begin position="215"/>
        <end position="228"/>
    </location>
</feature>
<feature type="domain" description="OTU" evidence="2">
    <location>
        <begin position="15"/>
        <end position="143"/>
    </location>
</feature>
<feature type="compositionally biased region" description="Polar residues" evidence="1">
    <location>
        <begin position="317"/>
        <end position="328"/>
    </location>
</feature>
<dbReference type="Proteomes" id="UP000244722">
    <property type="component" value="Unassembled WGS sequence"/>
</dbReference>
<dbReference type="SUPFAM" id="SSF54001">
    <property type="entry name" value="Cysteine proteinases"/>
    <property type="match status" value="1"/>
</dbReference>
<feature type="compositionally biased region" description="Basic and acidic residues" evidence="1">
    <location>
        <begin position="156"/>
        <end position="166"/>
    </location>
</feature>
<dbReference type="EMBL" id="NESQ01000092">
    <property type="protein sequence ID" value="PUU79414.1"/>
    <property type="molecule type" value="Genomic_DNA"/>
</dbReference>
<keyword evidence="4" id="KW-1185">Reference proteome</keyword>
<dbReference type="InterPro" id="IPR038765">
    <property type="entry name" value="Papain-like_cys_pep_sf"/>
</dbReference>
<accession>A0A2T6ZVG2</accession>
<sequence>MSYSDEFLLLEGVGLYTSDTSGDGHCLFHALSNQVLLLFMHYKWKVGIVYRFMVRQLYVHEKNHLEIWEKVVEYMRNNASYFKPFLDIGTTWSAPKRNEVYTNNNKGNKNTAVTAALRTESTIDIPFTQHRSTTHQFGTKTDRAGPPNISPLPFTEKGRKEQERRLANSSYVQPWMVEVVISNLPYLVDSQKIQDVMEEGKGNIDAAFSKLLDAEEGGQAESEQQQEQEGEKKEHANKSEDLREKEEVDKTLGEEERIEETEAEKADTQGYSETQENIDKVNNLAVDTNSVKAAKRSTPKIGTRGSARIRAREDSRSNLGSGPENSGSAAKETRKQQPLRPKKETYRERKGIQKAAAKQRKKGNALSNKETEL</sequence>
<dbReference type="Gene3D" id="3.90.70.80">
    <property type="match status" value="1"/>
</dbReference>
<proteinExistence type="predicted"/>
<name>A0A2T6ZVG2_TUBBO</name>
<evidence type="ECO:0000256" key="1">
    <source>
        <dbReference type="SAM" id="MobiDB-lite"/>
    </source>
</evidence>
<dbReference type="AlphaFoldDB" id="A0A2T6ZVG2"/>
<evidence type="ECO:0000259" key="2">
    <source>
        <dbReference type="PROSITE" id="PS50802"/>
    </source>
</evidence>
<organism evidence="3 4">
    <name type="scientific">Tuber borchii</name>
    <name type="common">White truffle</name>
    <dbReference type="NCBI Taxonomy" id="42251"/>
    <lineage>
        <taxon>Eukaryota</taxon>
        <taxon>Fungi</taxon>
        <taxon>Dikarya</taxon>
        <taxon>Ascomycota</taxon>
        <taxon>Pezizomycotina</taxon>
        <taxon>Pezizomycetes</taxon>
        <taxon>Pezizales</taxon>
        <taxon>Tuberaceae</taxon>
        <taxon>Tuber</taxon>
    </lineage>
</organism>
<gene>
    <name evidence="3" type="ORF">B9Z19DRAFT_1125204</name>
</gene>
<evidence type="ECO:0000313" key="3">
    <source>
        <dbReference type="EMBL" id="PUU79414.1"/>
    </source>
</evidence>
<dbReference type="OrthoDB" id="409956at2759"/>
<dbReference type="STRING" id="42251.A0A2T6ZVG2"/>
<feature type="compositionally biased region" description="Basic and acidic residues" evidence="1">
    <location>
        <begin position="229"/>
        <end position="255"/>
    </location>
</feature>
<evidence type="ECO:0000313" key="4">
    <source>
        <dbReference type="Proteomes" id="UP000244722"/>
    </source>
</evidence>
<dbReference type="InterPro" id="IPR003323">
    <property type="entry name" value="OTU_dom"/>
</dbReference>
<dbReference type="PROSITE" id="PS50802">
    <property type="entry name" value="OTU"/>
    <property type="match status" value="1"/>
</dbReference>
<reference evidence="3 4" key="1">
    <citation type="submission" date="2017-04" db="EMBL/GenBank/DDBJ databases">
        <title>Draft genome sequence of Tuber borchii Vittad., a whitish edible truffle.</title>
        <authorList>
            <consortium name="DOE Joint Genome Institute"/>
            <person name="Murat C."/>
            <person name="Kuo A."/>
            <person name="Barry K.W."/>
            <person name="Clum A."/>
            <person name="Dockter R.B."/>
            <person name="Fauchery L."/>
            <person name="Iotti M."/>
            <person name="Kohler A."/>
            <person name="Labutti K."/>
            <person name="Lindquist E.A."/>
            <person name="Lipzen A."/>
            <person name="Ohm R.A."/>
            <person name="Wang M."/>
            <person name="Grigoriev I.V."/>
            <person name="Zambonelli A."/>
            <person name="Martin F.M."/>
        </authorList>
    </citation>
    <scope>NUCLEOTIDE SEQUENCE [LARGE SCALE GENOMIC DNA]</scope>
    <source>
        <strain evidence="3 4">Tbo3840</strain>
    </source>
</reference>